<proteinExistence type="predicted"/>
<evidence type="ECO:0000313" key="3">
    <source>
        <dbReference type="Proteomes" id="UP000182360"/>
    </source>
</evidence>
<dbReference type="AlphaFoldDB" id="A0A1H9D732"/>
<keyword evidence="3" id="KW-1185">Reference proteome</keyword>
<dbReference type="GO" id="GO:0006783">
    <property type="term" value="P:heme biosynthetic process"/>
    <property type="evidence" value="ECO:0007669"/>
    <property type="project" value="TreeGrafter"/>
</dbReference>
<dbReference type="STRING" id="163.SAMN04487775_11178"/>
<dbReference type="GO" id="GO:0010181">
    <property type="term" value="F:FMN binding"/>
    <property type="evidence" value="ECO:0007669"/>
    <property type="project" value="InterPro"/>
</dbReference>
<dbReference type="PANTHER" id="PTHR38030">
    <property type="entry name" value="PROTOPORPHYRINOGEN IX DEHYDROGENASE [MENAQUINONE]"/>
    <property type="match status" value="1"/>
</dbReference>
<sequence length="174" mass="19632">MKTIVIYTSQTGFTKRYAEWISEASGAECLEFKQAKKIKLSDYDAIIFGGWFMAGGIKNLAWFKNQIPELSAAGKKIIVYGVGGSPAESPDIPAAMRRNFTDEEWDSLKTFYCPGGFNYEKMSGFSKFMMKMFTTMLANKKDASEAEKNMAQMISHSYDISDKKYIEPILAELK</sequence>
<dbReference type="Proteomes" id="UP000182360">
    <property type="component" value="Unassembled WGS sequence"/>
</dbReference>
<dbReference type="InterPro" id="IPR008254">
    <property type="entry name" value="Flavodoxin/NO_synth"/>
</dbReference>
<dbReference type="GO" id="GO:0070819">
    <property type="term" value="F:menaquinone-dependent protoporphyrinogen oxidase activity"/>
    <property type="evidence" value="ECO:0007669"/>
    <property type="project" value="TreeGrafter"/>
</dbReference>
<dbReference type="eggNOG" id="COG0716">
    <property type="taxonomic scope" value="Bacteria"/>
</dbReference>
<gene>
    <name evidence="2" type="ORF">SAMN04487977_102463</name>
</gene>
<accession>A0A1H9D732</accession>
<evidence type="ECO:0000259" key="1">
    <source>
        <dbReference type="PROSITE" id="PS50902"/>
    </source>
</evidence>
<dbReference type="InterPro" id="IPR026816">
    <property type="entry name" value="Flavodoxin_dom"/>
</dbReference>
<organism evidence="2 3">
    <name type="scientific">Treponema bryantii</name>
    <dbReference type="NCBI Taxonomy" id="163"/>
    <lineage>
        <taxon>Bacteria</taxon>
        <taxon>Pseudomonadati</taxon>
        <taxon>Spirochaetota</taxon>
        <taxon>Spirochaetia</taxon>
        <taxon>Spirochaetales</taxon>
        <taxon>Treponemataceae</taxon>
        <taxon>Treponema</taxon>
    </lineage>
</organism>
<dbReference type="PROSITE" id="PS50902">
    <property type="entry name" value="FLAVODOXIN_LIKE"/>
    <property type="match status" value="1"/>
</dbReference>
<dbReference type="Gene3D" id="3.40.50.360">
    <property type="match status" value="1"/>
</dbReference>
<evidence type="ECO:0000313" key="2">
    <source>
        <dbReference type="EMBL" id="SEQ09286.1"/>
    </source>
</evidence>
<dbReference type="PANTHER" id="PTHR38030:SF2">
    <property type="entry name" value="PROTOPORPHYRINOGEN IX DEHYDROGENASE [QUINONE]"/>
    <property type="match status" value="1"/>
</dbReference>
<dbReference type="SUPFAM" id="SSF52218">
    <property type="entry name" value="Flavoproteins"/>
    <property type="match status" value="1"/>
</dbReference>
<name>A0A1H9D732_9SPIR</name>
<protein>
    <submittedName>
        <fullName evidence="2">Protoporphyrinogen IX oxidase, menaquinone-dependent (Flavodoxin domain)</fullName>
    </submittedName>
</protein>
<dbReference type="OrthoDB" id="2146857at2"/>
<dbReference type="RefSeq" id="WP_074641665.1">
    <property type="nucleotide sequence ID" value="NZ_FOFU01000002.1"/>
</dbReference>
<dbReference type="EMBL" id="FOFU01000002">
    <property type="protein sequence ID" value="SEQ09286.1"/>
    <property type="molecule type" value="Genomic_DNA"/>
</dbReference>
<dbReference type="InterPro" id="IPR052200">
    <property type="entry name" value="Protoporphyrinogen_IX_DH"/>
</dbReference>
<reference evidence="2 3" key="1">
    <citation type="submission" date="2016-10" db="EMBL/GenBank/DDBJ databases">
        <authorList>
            <person name="de Groot N.N."/>
        </authorList>
    </citation>
    <scope>NUCLEOTIDE SEQUENCE [LARGE SCALE GENOMIC DNA]</scope>
    <source>
        <strain evidence="2 3">B25</strain>
    </source>
</reference>
<feature type="domain" description="Flavodoxin-like" evidence="1">
    <location>
        <begin position="3"/>
        <end position="158"/>
    </location>
</feature>
<dbReference type="Pfam" id="PF12724">
    <property type="entry name" value="Flavodoxin_5"/>
    <property type="match status" value="1"/>
</dbReference>
<dbReference type="InterPro" id="IPR029039">
    <property type="entry name" value="Flavoprotein-like_sf"/>
</dbReference>